<reference evidence="2" key="1">
    <citation type="submission" date="2012-11" db="EMBL/GenBank/DDBJ databases">
        <authorList>
            <person name="Lucero-Rivera Y.E."/>
            <person name="Tovar-Ramirez D."/>
        </authorList>
    </citation>
    <scope>NUCLEOTIDE SEQUENCE [LARGE SCALE GENOMIC DNA]</scope>
    <source>
        <strain evidence="2">Araruama</strain>
    </source>
</reference>
<accession>A0A1V1PCF1</accession>
<dbReference type="AlphaFoldDB" id="A0A1V1PCF1"/>
<dbReference type="EMBL" id="ATBP01000132">
    <property type="protein sequence ID" value="ETR72592.1"/>
    <property type="molecule type" value="Genomic_DNA"/>
</dbReference>
<protein>
    <submittedName>
        <fullName evidence="1">Uncharacterized protein</fullName>
    </submittedName>
</protein>
<proteinExistence type="predicted"/>
<gene>
    <name evidence="1" type="ORF">OMM_07424</name>
</gene>
<sequence>MNLARIKETYNERENRIGFIPNDYQRGFTSVSTAADLDTMPKVYEYAASKTPMLRIVIRKKIIIPPKPVSVTISKGEKLFFAENDNLNLYATGETSQEAVQEFCEQLLHFYMHYKKLSWDKVTGEGRRLKEIYNQFTEINQ</sequence>
<name>A0A1V1PCF1_9BACT</name>
<evidence type="ECO:0000313" key="2">
    <source>
        <dbReference type="Proteomes" id="UP000189670"/>
    </source>
</evidence>
<evidence type="ECO:0000313" key="1">
    <source>
        <dbReference type="EMBL" id="ETR72592.1"/>
    </source>
</evidence>
<dbReference type="Proteomes" id="UP000189670">
    <property type="component" value="Unassembled WGS sequence"/>
</dbReference>
<comment type="caution">
    <text evidence="1">The sequence shown here is derived from an EMBL/GenBank/DDBJ whole genome shotgun (WGS) entry which is preliminary data.</text>
</comment>
<organism evidence="1 2">
    <name type="scientific">Candidatus Magnetoglobus multicellularis str. Araruama</name>
    <dbReference type="NCBI Taxonomy" id="890399"/>
    <lineage>
        <taxon>Bacteria</taxon>
        <taxon>Pseudomonadati</taxon>
        <taxon>Thermodesulfobacteriota</taxon>
        <taxon>Desulfobacteria</taxon>
        <taxon>Desulfobacterales</taxon>
        <taxon>Desulfobacteraceae</taxon>
        <taxon>Candidatus Magnetoglobus</taxon>
    </lineage>
</organism>